<dbReference type="AlphaFoldDB" id="A0A0E2M5Z5"/>
<sequence>MGTYGSSNTTKAGSGVDSADKVTVELVDKAKVIYMPRMKVKTALKGVRMERAERVLDVPYASSVKPNRTTAVDLRPRTTTDTPACKQSI</sequence>
<accession>A0A0E2M5Z5</accession>
<organism evidence="1 2">
    <name type="scientific">Porphyromonas gingivalis F0570</name>
    <dbReference type="NCBI Taxonomy" id="1227271"/>
    <lineage>
        <taxon>Bacteria</taxon>
        <taxon>Pseudomonadati</taxon>
        <taxon>Bacteroidota</taxon>
        <taxon>Bacteroidia</taxon>
        <taxon>Bacteroidales</taxon>
        <taxon>Porphyromonadaceae</taxon>
        <taxon>Porphyromonas</taxon>
    </lineage>
</organism>
<evidence type="ECO:0000313" key="2">
    <source>
        <dbReference type="Proteomes" id="UP000016630"/>
    </source>
</evidence>
<reference evidence="1 2" key="1">
    <citation type="submission" date="2013-06" db="EMBL/GenBank/DDBJ databases">
        <authorList>
            <person name="Weinstock G."/>
            <person name="Sodergren E."/>
            <person name="Lobos E.A."/>
            <person name="Fulton L."/>
            <person name="Fulton R."/>
            <person name="Courtney L."/>
            <person name="Fronick C."/>
            <person name="O'Laughlin M."/>
            <person name="Godfrey J."/>
            <person name="Wilson R.M."/>
            <person name="Miner T."/>
            <person name="Farmer C."/>
            <person name="Delehaunty K."/>
            <person name="Cordes M."/>
            <person name="Minx P."/>
            <person name="Tomlinson C."/>
            <person name="Chen J."/>
            <person name="Wollam A."/>
            <person name="Pepin K.H."/>
            <person name="Bhonagiri V."/>
            <person name="Zhang X."/>
            <person name="Warren W."/>
            <person name="Mitreva M."/>
            <person name="Mardis E.R."/>
            <person name="Wilson R.K."/>
        </authorList>
    </citation>
    <scope>NUCLEOTIDE SEQUENCE [LARGE SCALE GENOMIC DNA]</scope>
    <source>
        <strain evidence="1 2">F0570</strain>
    </source>
</reference>
<gene>
    <name evidence="1" type="ORF">HMPREF1555_00988</name>
</gene>
<dbReference type="EMBL" id="AWUW01000069">
    <property type="protein sequence ID" value="ERJ66818.1"/>
    <property type="molecule type" value="Genomic_DNA"/>
</dbReference>
<proteinExistence type="predicted"/>
<evidence type="ECO:0000313" key="1">
    <source>
        <dbReference type="EMBL" id="ERJ66818.1"/>
    </source>
</evidence>
<dbReference type="Proteomes" id="UP000016630">
    <property type="component" value="Unassembled WGS sequence"/>
</dbReference>
<name>A0A0E2M5Z5_PORGN</name>
<comment type="caution">
    <text evidence="1">The sequence shown here is derived from an EMBL/GenBank/DDBJ whole genome shotgun (WGS) entry which is preliminary data.</text>
</comment>
<dbReference type="RefSeq" id="WP_013816012.1">
    <property type="nucleotide sequence ID" value="NZ_KI259160.1"/>
</dbReference>
<protein>
    <submittedName>
        <fullName evidence="1">Uncharacterized protein</fullName>
    </submittedName>
</protein>
<dbReference type="HOGENOM" id="CLU_189163_0_0_10"/>
<dbReference type="PATRIC" id="fig|1227271.3.peg.860"/>